<dbReference type="FunFam" id="1.20.1250.20:FF:000451">
    <property type="entry name" value="MFS sugar transporter, putative"/>
    <property type="match status" value="1"/>
</dbReference>
<feature type="transmembrane region" description="Helical" evidence="8">
    <location>
        <begin position="66"/>
        <end position="84"/>
    </location>
</feature>
<feature type="transmembrane region" description="Helical" evidence="8">
    <location>
        <begin position="319"/>
        <end position="341"/>
    </location>
</feature>
<evidence type="ECO:0000256" key="3">
    <source>
        <dbReference type="ARBA" id="ARBA00022448"/>
    </source>
</evidence>
<dbReference type="PANTHER" id="PTHR48022:SF48">
    <property type="entry name" value="SUGAR TRANSPORTER, PUTATIVE (AFU_ORTHOLOGUE AFUA_3G06730)-RELATED"/>
    <property type="match status" value="1"/>
</dbReference>
<keyword evidence="5 8" id="KW-1133">Transmembrane helix</keyword>
<comment type="subcellular location">
    <subcellularLocation>
        <location evidence="1">Membrane</location>
        <topology evidence="1">Multi-pass membrane protein</topology>
    </subcellularLocation>
</comment>
<dbReference type="FunFam" id="1.20.1250.20:FF:000388">
    <property type="entry name" value="MFS sugar transporter, putative"/>
    <property type="match status" value="1"/>
</dbReference>
<keyword evidence="4 8" id="KW-0812">Transmembrane</keyword>
<feature type="domain" description="Major facilitator superfamily (MFS) profile" evidence="9">
    <location>
        <begin position="26"/>
        <end position="510"/>
    </location>
</feature>
<evidence type="ECO:0000259" key="9">
    <source>
        <dbReference type="PROSITE" id="PS50850"/>
    </source>
</evidence>
<feature type="transmembrane region" description="Helical" evidence="8">
    <location>
        <begin position="221"/>
        <end position="238"/>
    </location>
</feature>
<dbReference type="EMBL" id="PDLN01000002">
    <property type="protein sequence ID" value="RDW92073.1"/>
    <property type="molecule type" value="Genomic_DNA"/>
</dbReference>
<evidence type="ECO:0000256" key="6">
    <source>
        <dbReference type="ARBA" id="ARBA00023136"/>
    </source>
</evidence>
<feature type="transmembrane region" description="Helical" evidence="8">
    <location>
        <begin position="361"/>
        <end position="379"/>
    </location>
</feature>
<feature type="transmembrane region" description="Helical" evidence="8">
    <location>
        <begin position="420"/>
        <end position="445"/>
    </location>
</feature>
<dbReference type="OrthoDB" id="8120565at2759"/>
<feature type="transmembrane region" description="Helical" evidence="8">
    <location>
        <begin position="155"/>
        <end position="173"/>
    </location>
</feature>
<dbReference type="GO" id="GO:0016020">
    <property type="term" value="C:membrane"/>
    <property type="evidence" value="ECO:0007669"/>
    <property type="project" value="UniProtKB-SubCell"/>
</dbReference>
<evidence type="ECO:0000256" key="1">
    <source>
        <dbReference type="ARBA" id="ARBA00004141"/>
    </source>
</evidence>
<dbReference type="PRINTS" id="PR00171">
    <property type="entry name" value="SUGRTRNSPORT"/>
</dbReference>
<dbReference type="Proteomes" id="UP000256328">
    <property type="component" value="Unassembled WGS sequence"/>
</dbReference>
<dbReference type="NCBIfam" id="TIGR00879">
    <property type="entry name" value="SP"/>
    <property type="match status" value="1"/>
</dbReference>
<comment type="similarity">
    <text evidence="2 7">Belongs to the major facilitator superfamily. Sugar transporter (TC 2.A.1.1) family.</text>
</comment>
<dbReference type="PROSITE" id="PS00216">
    <property type="entry name" value="SUGAR_TRANSPORT_1"/>
    <property type="match status" value="1"/>
</dbReference>
<sequence>MSSTAAMAHQKQGLAAIFQNSYLLGVALFASLGGLLFGYDQGVVSGVLTMESFGAKFPKVYADTGFKGWFVSTILITAWFGSLLNGPIADRLGRKFNMMLAVVIFVTGSAIQAGAVNLVMLFLGRAIAGVAIGMLTMVVPLYISEVSLPDIRGGLVVLQQLSITIGILTSFWIDYGTHYIGGVRCAPDIPYTGAGDTFDPYNDVGPNGCSGQSDASWRTPLALQILPALILGIGMIFYPDSPRWLLSQERDEDATKVLSKLRRCPIDSPSIVAEVLDIKAAIMLENAYIRDHYAGLSGLRLQVAQYMSLFTNKSRFRRLTIGCCIMFFQQFMGCNAMIYYAPTMFASLGLNGNTTSLLATGVYGIVNCLSTVPAVIFIDRLGRRPLLMFGAAGTCISLVIVGAIIGSYGASLPDHKVAGWVGIAFIYIYDINFSYSFAPIGWVLPSEIFTIAIRSKAISITTSTTWMCNFIIGLVTPDMLAKLTWGTYIFFAAFCLLAFGFTYFFVPETRGKSLEDMDLVFGDTAAHEEKTRIAQIEAQLRGVRVDGTDAEKEAGTYDHAEV</sequence>
<protein>
    <submittedName>
        <fullName evidence="10">MFS transporter-12</fullName>
    </submittedName>
</protein>
<evidence type="ECO:0000256" key="2">
    <source>
        <dbReference type="ARBA" id="ARBA00010992"/>
    </source>
</evidence>
<feature type="transmembrane region" description="Helical" evidence="8">
    <location>
        <begin position="21"/>
        <end position="39"/>
    </location>
</feature>
<comment type="caution">
    <text evidence="10">The sequence shown here is derived from an EMBL/GenBank/DDBJ whole genome shotgun (WGS) entry which is preliminary data.</text>
</comment>
<evidence type="ECO:0000256" key="5">
    <source>
        <dbReference type="ARBA" id="ARBA00022989"/>
    </source>
</evidence>
<dbReference type="PANTHER" id="PTHR48022">
    <property type="entry name" value="PLASTIDIC GLUCOSE TRANSPORTER 4"/>
    <property type="match status" value="1"/>
</dbReference>
<dbReference type="PROSITE" id="PS00217">
    <property type="entry name" value="SUGAR_TRANSPORT_2"/>
    <property type="match status" value="1"/>
</dbReference>
<feature type="transmembrane region" description="Helical" evidence="8">
    <location>
        <begin position="96"/>
        <end position="116"/>
    </location>
</feature>
<feature type="transmembrane region" description="Helical" evidence="8">
    <location>
        <begin position="122"/>
        <end position="143"/>
    </location>
</feature>
<dbReference type="GO" id="GO:0005351">
    <property type="term" value="F:carbohydrate:proton symporter activity"/>
    <property type="evidence" value="ECO:0007669"/>
    <property type="project" value="TreeGrafter"/>
</dbReference>
<feature type="transmembrane region" description="Helical" evidence="8">
    <location>
        <begin position="488"/>
        <end position="506"/>
    </location>
</feature>
<dbReference type="Pfam" id="PF00083">
    <property type="entry name" value="Sugar_tr"/>
    <property type="match status" value="1"/>
</dbReference>
<dbReference type="InterPro" id="IPR005829">
    <property type="entry name" value="Sugar_transporter_CS"/>
</dbReference>
<feature type="transmembrane region" description="Helical" evidence="8">
    <location>
        <begin position="457"/>
        <end position="476"/>
    </location>
</feature>
<name>A0A3D8T0H8_9HELO</name>
<evidence type="ECO:0000256" key="8">
    <source>
        <dbReference type="SAM" id="Phobius"/>
    </source>
</evidence>
<reference evidence="10 11" key="1">
    <citation type="journal article" date="2018" name="IMA Fungus">
        <title>IMA Genome-F 9: Draft genome sequence of Annulohypoxylon stygium, Aspergillus mulundensis, Berkeleyomyces basicola (syn. Thielaviopsis basicola), Ceratocystis smalleyi, two Cercospora beticola strains, Coleophoma cylindrospora, Fusarium fracticaudum, Phialophora cf. hyalina, and Morchella septimelata.</title>
        <authorList>
            <person name="Wingfield B.D."/>
            <person name="Bills G.F."/>
            <person name="Dong Y."/>
            <person name="Huang W."/>
            <person name="Nel W.J."/>
            <person name="Swalarsk-Parry B.S."/>
            <person name="Vaghefi N."/>
            <person name="Wilken P.M."/>
            <person name="An Z."/>
            <person name="de Beer Z.W."/>
            <person name="De Vos L."/>
            <person name="Chen L."/>
            <person name="Duong T.A."/>
            <person name="Gao Y."/>
            <person name="Hammerbacher A."/>
            <person name="Kikkert J.R."/>
            <person name="Li Y."/>
            <person name="Li H."/>
            <person name="Li K."/>
            <person name="Li Q."/>
            <person name="Liu X."/>
            <person name="Ma X."/>
            <person name="Naidoo K."/>
            <person name="Pethybridge S.J."/>
            <person name="Sun J."/>
            <person name="Steenkamp E.T."/>
            <person name="van der Nest M.A."/>
            <person name="van Wyk S."/>
            <person name="Wingfield M.J."/>
            <person name="Xiong C."/>
            <person name="Yue Q."/>
            <person name="Zhang X."/>
        </authorList>
    </citation>
    <scope>NUCLEOTIDE SEQUENCE [LARGE SCALE GENOMIC DNA]</scope>
    <source>
        <strain evidence="10 11">BP5796</strain>
    </source>
</reference>
<accession>A0A3D8T0H8</accession>
<dbReference type="SUPFAM" id="SSF103473">
    <property type="entry name" value="MFS general substrate transporter"/>
    <property type="match status" value="1"/>
</dbReference>
<evidence type="ECO:0000313" key="10">
    <source>
        <dbReference type="EMBL" id="RDW92073.1"/>
    </source>
</evidence>
<dbReference type="InterPro" id="IPR036259">
    <property type="entry name" value="MFS_trans_sf"/>
</dbReference>
<proteinExistence type="inferred from homology"/>
<keyword evidence="3 7" id="KW-0813">Transport</keyword>
<evidence type="ECO:0000256" key="7">
    <source>
        <dbReference type="RuleBase" id="RU003346"/>
    </source>
</evidence>
<dbReference type="PROSITE" id="PS50850">
    <property type="entry name" value="MFS"/>
    <property type="match status" value="1"/>
</dbReference>
<keyword evidence="6 8" id="KW-0472">Membrane</keyword>
<organism evidence="10 11">
    <name type="scientific">Coleophoma crateriformis</name>
    <dbReference type="NCBI Taxonomy" id="565419"/>
    <lineage>
        <taxon>Eukaryota</taxon>
        <taxon>Fungi</taxon>
        <taxon>Dikarya</taxon>
        <taxon>Ascomycota</taxon>
        <taxon>Pezizomycotina</taxon>
        <taxon>Leotiomycetes</taxon>
        <taxon>Helotiales</taxon>
        <taxon>Dermateaceae</taxon>
        <taxon>Coleophoma</taxon>
    </lineage>
</organism>
<dbReference type="InterPro" id="IPR005828">
    <property type="entry name" value="MFS_sugar_transport-like"/>
</dbReference>
<dbReference type="InterPro" id="IPR050360">
    <property type="entry name" value="MFS_Sugar_Transporters"/>
</dbReference>
<evidence type="ECO:0000256" key="4">
    <source>
        <dbReference type="ARBA" id="ARBA00022692"/>
    </source>
</evidence>
<dbReference type="InterPro" id="IPR003663">
    <property type="entry name" value="Sugar/inositol_transpt"/>
</dbReference>
<keyword evidence="11" id="KW-1185">Reference proteome</keyword>
<dbReference type="Gene3D" id="1.20.1250.20">
    <property type="entry name" value="MFS general substrate transporter like domains"/>
    <property type="match status" value="2"/>
</dbReference>
<dbReference type="AlphaFoldDB" id="A0A3D8T0H8"/>
<dbReference type="InterPro" id="IPR020846">
    <property type="entry name" value="MFS_dom"/>
</dbReference>
<evidence type="ECO:0000313" key="11">
    <source>
        <dbReference type="Proteomes" id="UP000256328"/>
    </source>
</evidence>
<feature type="transmembrane region" description="Helical" evidence="8">
    <location>
        <begin position="386"/>
        <end position="408"/>
    </location>
</feature>
<gene>
    <name evidence="10" type="ORF">BP5796_01467</name>
</gene>